<dbReference type="GO" id="GO:0032259">
    <property type="term" value="P:methylation"/>
    <property type="evidence" value="ECO:0007669"/>
    <property type="project" value="UniProtKB-KW"/>
</dbReference>
<dbReference type="GO" id="GO:0005829">
    <property type="term" value="C:cytosol"/>
    <property type="evidence" value="ECO:0007669"/>
    <property type="project" value="TreeGrafter"/>
</dbReference>
<dbReference type="InterPro" id="IPR013123">
    <property type="entry name" value="SpoU_subst-bd"/>
</dbReference>
<dbReference type="EMBL" id="PHHC01000096">
    <property type="protein sequence ID" value="PPE03501.1"/>
    <property type="molecule type" value="Genomic_DNA"/>
</dbReference>
<dbReference type="Proteomes" id="UP000239425">
    <property type="component" value="Unassembled WGS sequence"/>
</dbReference>
<dbReference type="Gene3D" id="3.40.1280.10">
    <property type="match status" value="1"/>
</dbReference>
<dbReference type="InterPro" id="IPR001537">
    <property type="entry name" value="SpoU_MeTrfase"/>
</dbReference>
<evidence type="ECO:0000259" key="3">
    <source>
        <dbReference type="SMART" id="SM00967"/>
    </source>
</evidence>
<dbReference type="GO" id="GO:0006396">
    <property type="term" value="P:RNA processing"/>
    <property type="evidence" value="ECO:0007669"/>
    <property type="project" value="InterPro"/>
</dbReference>
<keyword evidence="5" id="KW-1185">Reference proteome</keyword>
<dbReference type="AlphaFoldDB" id="A0A2S5R840"/>
<dbReference type="GO" id="GO:0003723">
    <property type="term" value="F:RNA binding"/>
    <property type="evidence" value="ECO:0007669"/>
    <property type="project" value="InterPro"/>
</dbReference>
<keyword evidence="1 4" id="KW-0489">Methyltransferase</keyword>
<accession>A0A2S5R840</accession>
<dbReference type="InterPro" id="IPR029026">
    <property type="entry name" value="tRNA_m1G_MTases_N"/>
</dbReference>
<dbReference type="GO" id="GO:0008173">
    <property type="term" value="F:RNA methyltransferase activity"/>
    <property type="evidence" value="ECO:0007669"/>
    <property type="project" value="InterPro"/>
</dbReference>
<comment type="caution">
    <text evidence="4">The sequence shown here is derived from an EMBL/GenBank/DDBJ whole genome shotgun (WGS) entry which is preliminary data.</text>
</comment>
<dbReference type="PANTHER" id="PTHR46429">
    <property type="entry name" value="23S RRNA (GUANOSINE-2'-O-)-METHYLTRANSFERASE RLMB"/>
    <property type="match status" value="1"/>
</dbReference>
<dbReference type="SUPFAM" id="SSF55315">
    <property type="entry name" value="L30e-like"/>
    <property type="match status" value="1"/>
</dbReference>
<dbReference type="Pfam" id="PF00588">
    <property type="entry name" value="SpoU_methylase"/>
    <property type="match status" value="1"/>
</dbReference>
<dbReference type="InterPro" id="IPR029064">
    <property type="entry name" value="Ribosomal_eL30-like_sf"/>
</dbReference>
<organism evidence="4 5">
    <name type="scientific">Holospora curviuscula</name>
    <dbReference type="NCBI Taxonomy" id="1082868"/>
    <lineage>
        <taxon>Bacteria</taxon>
        <taxon>Pseudomonadati</taxon>
        <taxon>Pseudomonadota</taxon>
        <taxon>Alphaproteobacteria</taxon>
        <taxon>Holosporales</taxon>
        <taxon>Holosporaceae</taxon>
        <taxon>Holospora</taxon>
    </lineage>
</organism>
<keyword evidence="2 4" id="KW-0808">Transferase</keyword>
<feature type="domain" description="RNA 2-O ribose methyltransferase substrate binding" evidence="3">
    <location>
        <begin position="13"/>
        <end position="79"/>
    </location>
</feature>
<evidence type="ECO:0000256" key="1">
    <source>
        <dbReference type="ARBA" id="ARBA00022603"/>
    </source>
</evidence>
<gene>
    <name evidence="4" type="ORF">HCUR_01041</name>
</gene>
<evidence type="ECO:0000313" key="4">
    <source>
        <dbReference type="EMBL" id="PPE03501.1"/>
    </source>
</evidence>
<protein>
    <submittedName>
        <fullName evidence="4">Putative TrmH family tRNA/rRNA methyltransferase</fullName>
    </submittedName>
</protein>
<dbReference type="CDD" id="cd18103">
    <property type="entry name" value="SpoU-like_RlmB"/>
    <property type="match status" value="1"/>
</dbReference>
<dbReference type="SUPFAM" id="SSF75217">
    <property type="entry name" value="alpha/beta knot"/>
    <property type="match status" value="1"/>
</dbReference>
<dbReference type="SMART" id="SM00967">
    <property type="entry name" value="SpoU_sub_bind"/>
    <property type="match status" value="1"/>
</dbReference>
<name>A0A2S5R840_9PROT</name>
<dbReference type="InterPro" id="IPR029028">
    <property type="entry name" value="Alpha/beta_knot_MTases"/>
</dbReference>
<dbReference type="RefSeq" id="WP_165780779.1">
    <property type="nucleotide sequence ID" value="NZ_PHHC01000096.1"/>
</dbReference>
<proteinExistence type="predicted"/>
<evidence type="ECO:0000313" key="5">
    <source>
        <dbReference type="Proteomes" id="UP000239425"/>
    </source>
</evidence>
<reference evidence="4 5" key="1">
    <citation type="submission" date="2017-11" db="EMBL/GenBank/DDBJ databases">
        <title>Comparative genomic analysis of Holospora spp., intranuclear symbionts of paramecia.</title>
        <authorList>
            <person name="Garushyants S.K."/>
            <person name="Beliavskaya A."/>
            <person name="Malko D.B."/>
            <person name="Logacheva M.D."/>
            <person name="Rautian M.S."/>
            <person name="Gelfand M.S."/>
        </authorList>
    </citation>
    <scope>NUCLEOTIDE SEQUENCE [LARGE SCALE GENOMIC DNA]</scope>
    <source>
        <strain evidence="5">02AZ16</strain>
    </source>
</reference>
<evidence type="ECO:0000256" key="2">
    <source>
        <dbReference type="ARBA" id="ARBA00022679"/>
    </source>
</evidence>
<sequence length="243" mass="26717">MSTRENLKKKEIWIWGLHSVEAALKAKRPVYELLCIPSRAERFKCFGGRSCSISHIERVVPRDAVHQGVALRTNPSPCVILEDLNPKRGPVLVLDQVVDPYNVGALWRSAAAFQAQAIIFLTQRSVQPGHLKHEGVVAKAASGALEQVPYVSVVNLSRALEELKRLGFFCVGLCETGELLDPNQIFQGLGVALVVGQEGKGLRLLTRQQCDILWKLRVCPEFSTLNVSVAGAIALSQLYGVLR</sequence>
<dbReference type="PANTHER" id="PTHR46429:SF1">
    <property type="entry name" value="23S RRNA (GUANOSINE-2'-O-)-METHYLTRANSFERASE RLMB"/>
    <property type="match status" value="1"/>
</dbReference>
<dbReference type="InterPro" id="IPR004441">
    <property type="entry name" value="rRNA_MeTrfase_TrmH"/>
</dbReference>